<reference evidence="2" key="2">
    <citation type="journal article" date="2018" name="Mol. Plant Microbe Interact.">
        <title>Genome sequence resources for the wheat stripe rust pathogen (Puccinia striiformis f. sp. tritici) and the barley stripe rust pathogen (Puccinia striiformis f. sp. hordei).</title>
        <authorList>
            <person name="Xia C."/>
            <person name="Wang M."/>
            <person name="Yin C."/>
            <person name="Cornejo O.E."/>
            <person name="Hulbert S.H."/>
            <person name="Chen X."/>
        </authorList>
    </citation>
    <scope>NUCLEOTIDE SEQUENCE [LARGE SCALE GENOMIC DNA]</scope>
    <source>
        <strain evidence="2">93-210</strain>
    </source>
</reference>
<protein>
    <submittedName>
        <fullName evidence="1">Uncharacterized protein</fullName>
    </submittedName>
</protein>
<proteinExistence type="predicted"/>
<dbReference type="Proteomes" id="UP001060170">
    <property type="component" value="Chromosome 9"/>
</dbReference>
<keyword evidence="2" id="KW-1185">Reference proteome</keyword>
<evidence type="ECO:0000313" key="2">
    <source>
        <dbReference type="Proteomes" id="UP001060170"/>
    </source>
</evidence>
<dbReference type="EMBL" id="CM045873">
    <property type="protein sequence ID" value="KAI7948072.1"/>
    <property type="molecule type" value="Genomic_DNA"/>
</dbReference>
<sequence length="182" mass="20680">MAEFDAHTKTNIPPLTENNYLQWSMRMTAYLRHTSLLKYVTDPPIDLSGAAATAVATKHAEVVHILMSHVSDPVFDMVVTPDIAESPFSIWQNIVARFASSSVNNKGRVWLRFMRYEYSGVLGDFINDMRKMLNEIRMLNLGVPDVVYLTKFAGVSQTQIQLQASLQLRFSLHKRVPQIQLP</sequence>
<reference evidence="1 2" key="3">
    <citation type="journal article" date="2022" name="Microbiol. Spectr.">
        <title>Folding features and dynamics of 3D genome architecture in plant fungal pathogens.</title>
        <authorList>
            <person name="Xia C."/>
        </authorList>
    </citation>
    <scope>NUCLEOTIDE SEQUENCE [LARGE SCALE GENOMIC DNA]</scope>
    <source>
        <strain evidence="1 2">93-210</strain>
    </source>
</reference>
<accession>A0ACC0E962</accession>
<reference evidence="2" key="1">
    <citation type="journal article" date="2018" name="BMC Genomics">
        <title>Genomic insights into host adaptation between the wheat stripe rust pathogen (Puccinia striiformis f. sp. tritici) and the barley stripe rust pathogen (Puccinia striiformis f. sp. hordei).</title>
        <authorList>
            <person name="Xia C."/>
            <person name="Wang M."/>
            <person name="Yin C."/>
            <person name="Cornejo O.E."/>
            <person name="Hulbert S.H."/>
            <person name="Chen X."/>
        </authorList>
    </citation>
    <scope>NUCLEOTIDE SEQUENCE [LARGE SCALE GENOMIC DNA]</scope>
    <source>
        <strain evidence="2">93-210</strain>
    </source>
</reference>
<organism evidence="1 2">
    <name type="scientific">Puccinia striiformis f. sp. tritici</name>
    <dbReference type="NCBI Taxonomy" id="168172"/>
    <lineage>
        <taxon>Eukaryota</taxon>
        <taxon>Fungi</taxon>
        <taxon>Dikarya</taxon>
        <taxon>Basidiomycota</taxon>
        <taxon>Pucciniomycotina</taxon>
        <taxon>Pucciniomycetes</taxon>
        <taxon>Pucciniales</taxon>
        <taxon>Pucciniaceae</taxon>
        <taxon>Puccinia</taxon>
    </lineage>
</organism>
<name>A0ACC0E962_9BASI</name>
<evidence type="ECO:0000313" key="1">
    <source>
        <dbReference type="EMBL" id="KAI7948072.1"/>
    </source>
</evidence>
<gene>
    <name evidence="1" type="ORF">MJO28_009980</name>
</gene>
<comment type="caution">
    <text evidence="1">The sequence shown here is derived from an EMBL/GenBank/DDBJ whole genome shotgun (WGS) entry which is preliminary data.</text>
</comment>